<dbReference type="PROSITE" id="PS50989">
    <property type="entry name" value="COA_CT_CTER"/>
    <property type="match status" value="1"/>
</dbReference>
<dbReference type="InterPro" id="IPR011762">
    <property type="entry name" value="COA_CT_N"/>
</dbReference>
<dbReference type="GO" id="GO:0004658">
    <property type="term" value="F:propionyl-CoA carboxylase activity"/>
    <property type="evidence" value="ECO:0007669"/>
    <property type="project" value="TreeGrafter"/>
</dbReference>
<accession>A0A382D1W7</accession>
<evidence type="ECO:0000259" key="1">
    <source>
        <dbReference type="PROSITE" id="PS50980"/>
    </source>
</evidence>
<dbReference type="InterPro" id="IPR011763">
    <property type="entry name" value="COA_CT_C"/>
</dbReference>
<protein>
    <recommendedName>
        <fullName evidence="4">CoA carboxyltransferase C-terminal domain-containing protein</fullName>
    </recommendedName>
</protein>
<evidence type="ECO:0000259" key="2">
    <source>
        <dbReference type="PROSITE" id="PS50989"/>
    </source>
</evidence>
<gene>
    <name evidence="3" type="ORF">METZ01_LOCUS184898</name>
</gene>
<organism evidence="3">
    <name type="scientific">marine metagenome</name>
    <dbReference type="NCBI Taxonomy" id="408172"/>
    <lineage>
        <taxon>unclassified sequences</taxon>
        <taxon>metagenomes</taxon>
        <taxon>ecological metagenomes</taxon>
    </lineage>
</organism>
<dbReference type="InterPro" id="IPR034733">
    <property type="entry name" value="AcCoA_carboxyl_beta"/>
</dbReference>
<dbReference type="InterPro" id="IPR029045">
    <property type="entry name" value="ClpP/crotonase-like_dom_sf"/>
</dbReference>
<dbReference type="EMBL" id="UINC01037088">
    <property type="protein sequence ID" value="SVB32044.1"/>
    <property type="molecule type" value="Genomic_DNA"/>
</dbReference>
<reference evidence="3" key="1">
    <citation type="submission" date="2018-05" db="EMBL/GenBank/DDBJ databases">
        <authorList>
            <person name="Lanie J.A."/>
            <person name="Ng W.-L."/>
            <person name="Kazmierczak K.M."/>
            <person name="Andrzejewski T.M."/>
            <person name="Davidsen T.M."/>
            <person name="Wayne K.J."/>
            <person name="Tettelin H."/>
            <person name="Glass J.I."/>
            <person name="Rusch D."/>
            <person name="Podicherti R."/>
            <person name="Tsui H.-C.T."/>
            <person name="Winkler M.E."/>
        </authorList>
    </citation>
    <scope>NUCLEOTIDE SEQUENCE</scope>
</reference>
<dbReference type="InterPro" id="IPR051047">
    <property type="entry name" value="AccD/PCCB"/>
</dbReference>
<dbReference type="PROSITE" id="PS50980">
    <property type="entry name" value="COA_CT_NTER"/>
    <property type="match status" value="1"/>
</dbReference>
<dbReference type="PANTHER" id="PTHR43842">
    <property type="entry name" value="PROPIONYL-COA CARBOXYLASE BETA CHAIN"/>
    <property type="match status" value="1"/>
</dbReference>
<evidence type="ECO:0000313" key="3">
    <source>
        <dbReference type="EMBL" id="SVB32044.1"/>
    </source>
</evidence>
<dbReference type="Gene3D" id="3.90.226.10">
    <property type="entry name" value="2-enoyl-CoA Hydratase, Chain A, domain 1"/>
    <property type="match status" value="2"/>
</dbReference>
<proteinExistence type="predicted"/>
<feature type="domain" description="CoA carboxyltransferase C-terminal" evidence="2">
    <location>
        <begin position="208"/>
        <end position="448"/>
    </location>
</feature>
<dbReference type="SUPFAM" id="SSF52096">
    <property type="entry name" value="ClpP/crotonase"/>
    <property type="match status" value="2"/>
</dbReference>
<dbReference type="AlphaFoldDB" id="A0A382D1W7"/>
<dbReference type="Pfam" id="PF01039">
    <property type="entry name" value="Carboxyl_trans"/>
    <property type="match status" value="1"/>
</dbReference>
<name>A0A382D1W7_9ZZZZ</name>
<dbReference type="GO" id="GO:0009317">
    <property type="term" value="C:acetyl-CoA carboxylase complex"/>
    <property type="evidence" value="ECO:0007669"/>
    <property type="project" value="TreeGrafter"/>
</dbReference>
<evidence type="ECO:0008006" key="4">
    <source>
        <dbReference type="Google" id="ProtNLM"/>
    </source>
</evidence>
<dbReference type="PANTHER" id="PTHR43842:SF2">
    <property type="entry name" value="PROPIONYL-COA CARBOXYLASE BETA CHAIN, MITOCHONDRIAL"/>
    <property type="match status" value="1"/>
</dbReference>
<sequence length="455" mass="49139">MHLDMDTESNHSVRIRGKTTGSVTSNVISLAGRNIMQVEIGAGENKSIKPIDGENLATAAKIAHEQGIPLVCFVESSGADILEGVAAVHGWGVAAREFVRCSGKVPIIFCVTGATVSGPALLLGLADFVIMVDDSYAFVSGPQMAEMFTGETTSNEELGGASLHDRTTGVSHFAVSNLDEGKELIEELLSFLPNNTYEIPKGWDSGVPADRSTPESGTILPDSISDSYDIRDVITCVVDDGHILESRKNWATNLITAFASIAGRPIGIVANQPQSMAGTLDIPASQKGARFVSFCDSFNLPLVTFVDTSGFYPGKDLEWRGMIRYGAQMAYAYARATVPRVCLTLRKSYGGAYIVMDSRYMGNDLMLAWPSAEIAVMGAKGAIEILHRDANDEEKLSLESSYEEKLLNPFVAAERGSVDRIIEPAETRSEIASALELLSEKKERLPKRKHDNIPL</sequence>
<feature type="domain" description="CoA carboxyltransferase N-terminal" evidence="1">
    <location>
        <begin position="1"/>
        <end position="204"/>
    </location>
</feature>